<gene>
    <name evidence="1" type="ORF">KCU98_g2933</name>
</gene>
<accession>A0A9P8K037</accession>
<dbReference type="AlphaFoldDB" id="A0A9P8K037"/>
<comment type="caution">
    <text evidence="1">The sequence shown here is derived from an EMBL/GenBank/DDBJ whole genome shotgun (WGS) entry which is preliminary data.</text>
</comment>
<keyword evidence="2" id="KW-1185">Reference proteome</keyword>
<evidence type="ECO:0000313" key="1">
    <source>
        <dbReference type="EMBL" id="KAG9988007.1"/>
    </source>
</evidence>
<feature type="non-terminal residue" evidence="1">
    <location>
        <position position="476"/>
    </location>
</feature>
<protein>
    <submittedName>
        <fullName evidence="1">Uncharacterized protein</fullName>
    </submittedName>
</protein>
<evidence type="ECO:0000313" key="2">
    <source>
        <dbReference type="Proteomes" id="UP000729357"/>
    </source>
</evidence>
<dbReference type="EMBL" id="JAHFXS010000181">
    <property type="protein sequence ID" value="KAG9988007.1"/>
    <property type="molecule type" value="Genomic_DNA"/>
</dbReference>
<sequence>MVKRTASTILPSAIVKREFDESAEHTARKINSNGSSLATLLTQRDRYPCASGLVIDYLDITDVIALTRVCKALSTVYSHSVSRDWDINSRLSRFITDPADFRRILGVNQGLIVGSTAFQFFARVYWENSSLDVFCESGAAVRAISAYLRKKGYRRQCTNKFWGGLPEGFEYRITTYVKNGAPNTKVNVISAGIMSIWGFLAGPVFSTASACFIAWDKAYCLFPKYTFGLRKVKFAHGLDTAFDSVHAMLCKYEQNGCCLIDSSFEQGPDVLQDCKDTIKHLEGPRRIGDAKTWSIPLDCEGIPPIEVNSTVLEKHSFRVSVERDQGKLFFMIQTGEFQCFLLKHRYTFDALPDPQDDSHEYLRFVLCRRAAVQIEKHLDAGTFTLSRNEVRDVLRSMNAVTEQDVGMCDELCHLLFYCQDKGGFTKPENWQHVDHLIPEIYAEWLKYQYDHGVVKTEIKEENDDGEHIEEGMEEDW</sequence>
<dbReference type="Proteomes" id="UP000729357">
    <property type="component" value="Unassembled WGS sequence"/>
</dbReference>
<name>A0A9P8K037_AURME</name>
<reference evidence="1" key="1">
    <citation type="journal article" date="2021" name="J Fungi (Basel)">
        <title>Virulence traits and population genomics of the black yeast Aureobasidium melanogenum.</title>
        <authorList>
            <person name="Cernosa A."/>
            <person name="Sun X."/>
            <person name="Gostincar C."/>
            <person name="Fang C."/>
            <person name="Gunde-Cimerman N."/>
            <person name="Song Z."/>
        </authorList>
    </citation>
    <scope>NUCLEOTIDE SEQUENCE</scope>
    <source>
        <strain evidence="1">EXF-9298</strain>
    </source>
</reference>
<reference evidence="1" key="2">
    <citation type="submission" date="2021-08" db="EMBL/GenBank/DDBJ databases">
        <authorList>
            <person name="Gostincar C."/>
            <person name="Sun X."/>
            <person name="Song Z."/>
            <person name="Gunde-Cimerman N."/>
        </authorList>
    </citation>
    <scope>NUCLEOTIDE SEQUENCE</scope>
    <source>
        <strain evidence="1">EXF-9298</strain>
    </source>
</reference>
<organism evidence="1 2">
    <name type="scientific">Aureobasidium melanogenum</name>
    <name type="common">Aureobasidium pullulans var. melanogenum</name>
    <dbReference type="NCBI Taxonomy" id="46634"/>
    <lineage>
        <taxon>Eukaryota</taxon>
        <taxon>Fungi</taxon>
        <taxon>Dikarya</taxon>
        <taxon>Ascomycota</taxon>
        <taxon>Pezizomycotina</taxon>
        <taxon>Dothideomycetes</taxon>
        <taxon>Dothideomycetidae</taxon>
        <taxon>Dothideales</taxon>
        <taxon>Saccotheciaceae</taxon>
        <taxon>Aureobasidium</taxon>
    </lineage>
</organism>
<proteinExistence type="predicted"/>